<evidence type="ECO:0000256" key="3">
    <source>
        <dbReference type="SAM" id="Phobius"/>
    </source>
</evidence>
<dbReference type="Proteomes" id="UP000015502">
    <property type="component" value="Chromosome"/>
</dbReference>
<dbReference type="STRING" id="523849.OCC_14240"/>
<dbReference type="KEGG" id="tlt:OCC_14240"/>
<gene>
    <name evidence="4" type="ORF">OCC_14240</name>
</gene>
<evidence type="ECO:0000256" key="1">
    <source>
        <dbReference type="ARBA" id="ARBA00004651"/>
    </source>
</evidence>
<evidence type="ECO:0000256" key="2">
    <source>
        <dbReference type="ARBA" id="ARBA00022448"/>
    </source>
</evidence>
<keyword evidence="3" id="KW-0472">Membrane</keyword>
<feature type="transmembrane region" description="Helical" evidence="3">
    <location>
        <begin position="12"/>
        <end position="37"/>
    </location>
</feature>
<keyword evidence="5" id="KW-1185">Reference proteome</keyword>
<dbReference type="PANTHER" id="PTHR43386:SF1">
    <property type="entry name" value="D,D-DIPEPTIDE TRANSPORT SYSTEM PERMEASE PROTEIN DDPC-RELATED"/>
    <property type="match status" value="1"/>
</dbReference>
<accession>S6A4L8</accession>
<dbReference type="AlphaFoldDB" id="S6A4L8"/>
<keyword evidence="3" id="KW-1133">Transmembrane helix</keyword>
<proteinExistence type="predicted"/>
<keyword evidence="3" id="KW-0812">Transmembrane</keyword>
<dbReference type="OrthoDB" id="312811at2157"/>
<dbReference type="HOGENOM" id="CLU_028518_8_2_2"/>
<dbReference type="RefSeq" id="WP_020953770.1">
    <property type="nucleotide sequence ID" value="NC_022084.1"/>
</dbReference>
<dbReference type="InterPro" id="IPR050366">
    <property type="entry name" value="BP-dependent_transpt_permease"/>
</dbReference>
<organism evidence="4 5">
    <name type="scientific">Thermococcus litoralis (strain ATCC 51850 / DSM 5473 / JCM 8560 / NS-C)</name>
    <dbReference type="NCBI Taxonomy" id="523849"/>
    <lineage>
        <taxon>Archaea</taxon>
        <taxon>Methanobacteriati</taxon>
        <taxon>Methanobacteriota</taxon>
        <taxon>Thermococci</taxon>
        <taxon>Thermococcales</taxon>
        <taxon>Thermococcaceae</taxon>
        <taxon>Thermococcus</taxon>
    </lineage>
</organism>
<dbReference type="EMBL" id="CP006670">
    <property type="protein sequence ID" value="AGT34327.1"/>
    <property type="molecule type" value="Genomic_DNA"/>
</dbReference>
<evidence type="ECO:0000313" key="4">
    <source>
        <dbReference type="EMBL" id="AGT34327.1"/>
    </source>
</evidence>
<dbReference type="GO" id="GO:0005886">
    <property type="term" value="C:plasma membrane"/>
    <property type="evidence" value="ECO:0007669"/>
    <property type="project" value="UniProtKB-SubCell"/>
</dbReference>
<name>S6A4L8_THELN</name>
<protein>
    <recommendedName>
        <fullName evidence="6">ABC transporter permease</fullName>
    </recommendedName>
</protein>
<dbReference type="GeneID" id="62614944"/>
<keyword evidence="2" id="KW-0813">Transport</keyword>
<evidence type="ECO:0000313" key="5">
    <source>
        <dbReference type="Proteomes" id="UP000015502"/>
    </source>
</evidence>
<comment type="subcellular location">
    <subcellularLocation>
        <location evidence="1">Cell membrane</location>
        <topology evidence="1">Multi-pass membrane protein</topology>
    </subcellularLocation>
</comment>
<dbReference type="PaxDb" id="523849-OCC_14240"/>
<dbReference type="PANTHER" id="PTHR43386">
    <property type="entry name" value="OLIGOPEPTIDE TRANSPORT SYSTEM PERMEASE PROTEIN APPC"/>
    <property type="match status" value="1"/>
</dbReference>
<reference evidence="4 5" key="1">
    <citation type="journal article" date="2012" name="J. Bacteriol.">
        <title>Genome sequence of the model hyperthermophilic archaeon Thermococcus litoralis NS-C.</title>
        <authorList>
            <person name="Gardner A.F."/>
            <person name="Kumar S."/>
            <person name="Perler F.B."/>
        </authorList>
    </citation>
    <scope>NUCLEOTIDE SEQUENCE [LARGE SCALE GENOMIC DNA]</scope>
    <source>
        <strain evidence="5">ATCC 51850 / DSM 5473 / JCM 8560 / NS-C</strain>
    </source>
</reference>
<sequence>MISEGKNYFLNYWWYPVFPGLAIFVTVIAFNLVGDAVREVIDPRLRRRLL</sequence>
<evidence type="ECO:0008006" key="6">
    <source>
        <dbReference type="Google" id="ProtNLM"/>
    </source>
</evidence>